<dbReference type="OrthoDB" id="9809953at2"/>
<dbReference type="AlphaFoldDB" id="A0A1I7A5V6"/>
<accession>A0A1I7A5V6</accession>
<evidence type="ECO:0000313" key="3">
    <source>
        <dbReference type="Proteomes" id="UP000236454"/>
    </source>
</evidence>
<dbReference type="NCBIfam" id="NF033709">
    <property type="entry name" value="PorV_fam"/>
    <property type="match status" value="1"/>
</dbReference>
<name>A0A1I7A5V6_9FLAO</name>
<evidence type="ECO:0008006" key="4">
    <source>
        <dbReference type="Google" id="ProtNLM"/>
    </source>
</evidence>
<proteinExistence type="predicted"/>
<dbReference type="Gene3D" id="2.40.160.60">
    <property type="entry name" value="Outer membrane protein transport protein (OMPP1/FadL/TodX)"/>
    <property type="match status" value="1"/>
</dbReference>
<dbReference type="STRING" id="477690.SAMN05216474_1919"/>
<protein>
    <recommendedName>
        <fullName evidence="4">Type IX secretion system protein PorQ</fullName>
    </recommendedName>
</protein>
<keyword evidence="3" id="KW-1185">Reference proteome</keyword>
<gene>
    <name evidence="2" type="ORF">SAMN05216474_1919</name>
</gene>
<keyword evidence="1" id="KW-0732">Signal</keyword>
<dbReference type="RefSeq" id="WP_090248801.1">
    <property type="nucleotide sequence ID" value="NZ_FPAS01000002.1"/>
</dbReference>
<dbReference type="Proteomes" id="UP000236454">
    <property type="component" value="Unassembled WGS sequence"/>
</dbReference>
<evidence type="ECO:0000313" key="2">
    <source>
        <dbReference type="EMBL" id="SFT70296.1"/>
    </source>
</evidence>
<dbReference type="EMBL" id="FPAS01000002">
    <property type="protein sequence ID" value="SFT70296.1"/>
    <property type="molecule type" value="Genomic_DNA"/>
</dbReference>
<dbReference type="NCBIfam" id="NF033711">
    <property type="entry name" value="T9SS_PorQ"/>
    <property type="match status" value="1"/>
</dbReference>
<reference evidence="2 3" key="1">
    <citation type="submission" date="2016-10" db="EMBL/GenBank/DDBJ databases">
        <authorList>
            <person name="de Groot N.N."/>
        </authorList>
    </citation>
    <scope>NUCLEOTIDE SEQUENCE [LARGE SCALE GENOMIC DNA]</scope>
    <source>
        <strain evidence="2 3">CGMCC 1.7005</strain>
    </source>
</reference>
<feature type="chain" id="PRO_5014958314" description="Type IX secretion system protein PorQ" evidence="1">
    <location>
        <begin position="20"/>
        <end position="346"/>
    </location>
</feature>
<organism evidence="2 3">
    <name type="scientific">Lishizhenia tianjinensis</name>
    <dbReference type="NCBI Taxonomy" id="477690"/>
    <lineage>
        <taxon>Bacteria</taxon>
        <taxon>Pseudomonadati</taxon>
        <taxon>Bacteroidota</taxon>
        <taxon>Flavobacteriia</taxon>
        <taxon>Flavobacteriales</taxon>
        <taxon>Crocinitomicaceae</taxon>
        <taxon>Lishizhenia</taxon>
    </lineage>
</organism>
<feature type="signal peptide" evidence="1">
    <location>
        <begin position="1"/>
        <end position="19"/>
    </location>
</feature>
<sequence length="346" mass="38331">MKKIFALTTILFAASTLFAQTGGEHVYSFLNLGYNARANALGNDFIAVQDEDINLGVINPSLLNKGMHHQLGFNHGFLAGGINYGMVSFGQSLKDDLTLSTHLRYVSYVEMSRRDEFGIEQGTFSANDFALGAGLARVLNPRISVGANFNMIYSQLDTYSSFGLGIDLGANYKIGTEDRTMLTVLVKNAGAQLKSYTSKNREALRTDAQVAISHKLAHAPFRFSLVAHDLNRWDLSYFDPSQAESIDAISGDTLVDTGANFLGKLSHHFTFQLEALFGDHVHVRAAFDVHRRYIMAVETRPGLAGFSFGAGFYFKRFSLDYGLNIYSQAGYSNMFTLTTNLDRWKK</sequence>
<evidence type="ECO:0000256" key="1">
    <source>
        <dbReference type="SAM" id="SignalP"/>
    </source>
</evidence>